<organism evidence="1 2">
    <name type="scientific">Bodo saltans</name>
    <name type="common">Flagellated protozoan</name>
    <dbReference type="NCBI Taxonomy" id="75058"/>
    <lineage>
        <taxon>Eukaryota</taxon>
        <taxon>Discoba</taxon>
        <taxon>Euglenozoa</taxon>
        <taxon>Kinetoplastea</taxon>
        <taxon>Metakinetoplastina</taxon>
        <taxon>Eubodonida</taxon>
        <taxon>Bodonidae</taxon>
        <taxon>Bodo</taxon>
    </lineage>
</organism>
<evidence type="ECO:0000313" key="1">
    <source>
        <dbReference type="EMBL" id="CUG89176.1"/>
    </source>
</evidence>
<accession>A0A0S4JGD9</accession>
<dbReference type="AlphaFoldDB" id="A0A0S4JGD9"/>
<keyword evidence="2" id="KW-1185">Reference proteome</keyword>
<dbReference type="EMBL" id="CYKH01001711">
    <property type="protein sequence ID" value="CUG89176.1"/>
    <property type="molecule type" value="Genomic_DNA"/>
</dbReference>
<dbReference type="VEuPathDB" id="TriTrypDB:BSAL_19705"/>
<dbReference type="Proteomes" id="UP000051952">
    <property type="component" value="Unassembled WGS sequence"/>
</dbReference>
<name>A0A0S4JGD9_BODSA</name>
<evidence type="ECO:0000313" key="2">
    <source>
        <dbReference type="Proteomes" id="UP000051952"/>
    </source>
</evidence>
<protein>
    <submittedName>
        <fullName evidence="1">Uncharacterized protein</fullName>
    </submittedName>
</protein>
<proteinExistence type="predicted"/>
<sequence length="135" mass="15358">MLSPICSPRCNWQDLVDCCVAPSTLPVIRKSDWTHSLPKRTRYQGELHVHGHRRHMLRNNIGQLHPPGPTAVVVGLGPFFFGLAVERTLPKYFSASNHYQPSITVRILARKYRLVGLFSFDCIWDSSCRDSSHVC</sequence>
<reference evidence="2" key="1">
    <citation type="submission" date="2015-09" db="EMBL/GenBank/DDBJ databases">
        <authorList>
            <consortium name="Pathogen Informatics"/>
        </authorList>
    </citation>
    <scope>NUCLEOTIDE SEQUENCE [LARGE SCALE GENOMIC DNA]</scope>
    <source>
        <strain evidence="2">Lake Konstanz</strain>
    </source>
</reference>
<gene>
    <name evidence="1" type="ORF">BSAL_19705</name>
</gene>